<proteinExistence type="predicted"/>
<dbReference type="STRING" id="326475.AWB66_05798"/>
<evidence type="ECO:0000313" key="2">
    <source>
        <dbReference type="Proteomes" id="UP000054717"/>
    </source>
</evidence>
<keyword evidence="2" id="KW-1185">Reference proteome</keyword>
<protein>
    <submittedName>
        <fullName evidence="1">Uncharacterized protein</fullName>
    </submittedName>
</protein>
<name>A0A158KBW2_9BURK</name>
<comment type="caution">
    <text evidence="1">The sequence shown here is derived from an EMBL/GenBank/DDBJ whole genome shotgun (WGS) entry which is preliminary data.</text>
</comment>
<dbReference type="RefSeq" id="WP_087633509.1">
    <property type="nucleotide sequence ID" value="NZ_FCNZ02000040.1"/>
</dbReference>
<organism evidence="1 2">
    <name type="scientific">Caballeronia telluris</name>
    <dbReference type="NCBI Taxonomy" id="326475"/>
    <lineage>
        <taxon>Bacteria</taxon>
        <taxon>Pseudomonadati</taxon>
        <taxon>Pseudomonadota</taxon>
        <taxon>Betaproteobacteria</taxon>
        <taxon>Burkholderiales</taxon>
        <taxon>Burkholderiaceae</taxon>
        <taxon>Caballeronia</taxon>
    </lineage>
</organism>
<reference evidence="1" key="1">
    <citation type="submission" date="2016-01" db="EMBL/GenBank/DDBJ databases">
        <authorList>
            <person name="Peeters Charlotte."/>
        </authorList>
    </citation>
    <scope>NUCLEOTIDE SEQUENCE</scope>
    <source>
        <strain evidence="1">LMG 22936</strain>
    </source>
</reference>
<gene>
    <name evidence="1" type="ORF">AWB66_05798</name>
</gene>
<dbReference type="Proteomes" id="UP000054717">
    <property type="component" value="Unassembled WGS sequence"/>
</dbReference>
<accession>A0A158KBW2</accession>
<sequence>MDKLPKSVPARTQSPVVTPRQMSMRFDNAELQGMNAEQRARAIMRLASLLIQAAGATTAKECDDDER</sequence>
<evidence type="ECO:0000313" key="1">
    <source>
        <dbReference type="EMBL" id="SAL78223.1"/>
    </source>
</evidence>
<dbReference type="EMBL" id="FCNZ02000040">
    <property type="protein sequence ID" value="SAL78223.1"/>
    <property type="molecule type" value="Genomic_DNA"/>
</dbReference>
<dbReference type="AlphaFoldDB" id="A0A158KBW2"/>